<feature type="region of interest" description="Disordered" evidence="1">
    <location>
        <begin position="1"/>
        <end position="36"/>
    </location>
</feature>
<sequence>MTPSPVFISDRSERGSSVSHRTSSGDSPFGKDVCGWSGGETEAAPRGLLESTAALGRVPRVSSSHYELSAGDDVDLFLSVIESFKRLNKFFSGKTDPSSNGFEQKAEQILLIMNFFFLLQMGSSHYELELEKIIYQVIEAETSIAMEICCPDSSIANFICSAQMAKAADTFLPVKDGKPLCNDPNYKQRRNLGYDLWKRKKQRKLEKKLLNENDHEVHLLIPMIGSIVPTKPDQITQRTLPEDAIGSLYFYYEQIHLLNPMIGFAKPD</sequence>
<dbReference type="EMBL" id="VEPZ02001152">
    <property type="protein sequence ID" value="KAE8690382.1"/>
    <property type="molecule type" value="Genomic_DNA"/>
</dbReference>
<reference evidence="2" key="1">
    <citation type="submission" date="2019-09" db="EMBL/GenBank/DDBJ databases">
        <title>Draft genome information of white flower Hibiscus syriacus.</title>
        <authorList>
            <person name="Kim Y.-M."/>
        </authorList>
    </citation>
    <scope>NUCLEOTIDE SEQUENCE [LARGE SCALE GENOMIC DNA]</scope>
    <source>
        <strain evidence="2">YM2019G1</strain>
    </source>
</reference>
<dbReference type="AlphaFoldDB" id="A0A6A2ZGX7"/>
<comment type="caution">
    <text evidence="2">The sequence shown here is derived from an EMBL/GenBank/DDBJ whole genome shotgun (WGS) entry which is preliminary data.</text>
</comment>
<feature type="compositionally biased region" description="Polar residues" evidence="1">
    <location>
        <begin position="15"/>
        <end position="26"/>
    </location>
</feature>
<dbReference type="Proteomes" id="UP000436088">
    <property type="component" value="Unassembled WGS sequence"/>
</dbReference>
<keyword evidence="3" id="KW-1185">Reference proteome</keyword>
<organism evidence="2 3">
    <name type="scientific">Hibiscus syriacus</name>
    <name type="common">Rose of Sharon</name>
    <dbReference type="NCBI Taxonomy" id="106335"/>
    <lineage>
        <taxon>Eukaryota</taxon>
        <taxon>Viridiplantae</taxon>
        <taxon>Streptophyta</taxon>
        <taxon>Embryophyta</taxon>
        <taxon>Tracheophyta</taxon>
        <taxon>Spermatophyta</taxon>
        <taxon>Magnoliopsida</taxon>
        <taxon>eudicotyledons</taxon>
        <taxon>Gunneridae</taxon>
        <taxon>Pentapetalae</taxon>
        <taxon>rosids</taxon>
        <taxon>malvids</taxon>
        <taxon>Malvales</taxon>
        <taxon>Malvaceae</taxon>
        <taxon>Malvoideae</taxon>
        <taxon>Hibiscus</taxon>
    </lineage>
</organism>
<gene>
    <name evidence="2" type="ORF">F3Y22_tig00110895pilonHSYRG00207</name>
</gene>
<evidence type="ECO:0000313" key="2">
    <source>
        <dbReference type="EMBL" id="KAE8690382.1"/>
    </source>
</evidence>
<evidence type="ECO:0000256" key="1">
    <source>
        <dbReference type="SAM" id="MobiDB-lite"/>
    </source>
</evidence>
<evidence type="ECO:0000313" key="3">
    <source>
        <dbReference type="Proteomes" id="UP000436088"/>
    </source>
</evidence>
<protein>
    <submittedName>
        <fullName evidence="2">Detected protein of confused Function</fullName>
    </submittedName>
</protein>
<accession>A0A6A2ZGX7</accession>
<proteinExistence type="predicted"/>
<name>A0A6A2ZGX7_HIBSY</name>